<dbReference type="PANTHER" id="PTHR43047">
    <property type="entry name" value="TWO-COMPONENT HISTIDINE PROTEIN KINASE"/>
    <property type="match status" value="1"/>
</dbReference>
<dbReference type="PROSITE" id="PS50112">
    <property type="entry name" value="PAS"/>
    <property type="match status" value="2"/>
</dbReference>
<sequence>MAKELDRGVLTGIWLLAALVVINAGVSYWNTRKVHDDARQVAHTQEVLTALGAVRASACDIEAAQRTFILTGADRDRAAFQNAEGQTRAKLTRLTELTADNPDQQARIAALGAHVDRAVDRLSATVAVRDARGLEAAREIVAQGESRQLLDDADRTANEIETAEQTLLRERAIETERAYLHARLFGAASAVFGLTAVGMFVWLLRHGTRAREAAAAKVWEQREWLRTTLASIGDAVIATDPAGNITFLNSVAETLTDWHNGTAVGRPLTEVFRIVNESTRVPVENPALRALKSGTIVGLANHTILIAKDGTEYPIDDSAAPIRTPDGRVVGAVLVFRDITERKREEGERERLAETLRLAVAAADLGTWDWEPKTDRVTLSERTIEIIGAAPGPNHTREWMRRVIHPDHRDRARNEAARAVSTRADYDIEYPLERDASVWISARGRGVYDESGELVRMLGVVQDITTQKNTESALRESANQQQFLAELATTTQSIPGASEVMAATARLLAEYLNADRCAYAEVADESVFVVTGDYTRGVPSMVGRWPVAAFGSECVRQMLANEAYVVHDTHTDPRIGIADLPAYEAAAIRSVICVPLHKVGQFTAAMAVHQKTPRRWTPAEIQLVTTVVGRCWEALERARAAEAEQRLHAEILAERGQLAEVFQHSLSFMAVLRGPALVFERVNDRFSELVGNRDVIGQAVREAVPEVEGQGFFEILDRTYRTGETYVATDARVMLRTKDGELEERILEFVYQAMRDATGAISGILVQGIDLTDHKRAEAELARVTAASERRRRLYETALSNTPDLIYVFDLEHRFTYANEALLAMWGKTWDEAIGLTCSQLGYEPWHAAMHDQEIEQVATTKRPIRGEVPFTGTNGRRIYDYIFAPVFGAQGEIEAVAGTTRDVTDRQAMEQELREADKRKDEFIALLAHELRNPLAPIRNGLQVLRLAGNDATALERTRVMMDRQLSHMVRLVDDLLDASRIGRNKLELRLARVSLSEVLASAIETARPLIDSTGHTLNVSLPTELVPLDADLTRLAQVFSNLLTNSAKYTPRGGQITVSAECNGGEVVVAVRDTGIGIPARSLPSVFDMFSQVDRSIERSTGGLGIGLALVKGLVEMHGGTVTAASEGPGKGSTFAVRLPVPADQSEPLPEPHANAPVPVKHRRRVLVVDDNRDGAESMAEMLGLLGDEVQTAHDGLEAVTAAEEFRPELILMDMGMPKLNGLDATRRIRSHSWGREMIIIALTGWGQENDRERSREAGCDGHLVKPMNFSELDKLLNTLGAKQK</sequence>
<evidence type="ECO:0000256" key="1">
    <source>
        <dbReference type="ARBA" id="ARBA00000085"/>
    </source>
</evidence>
<dbReference type="InterPro" id="IPR003661">
    <property type="entry name" value="HisK_dim/P_dom"/>
</dbReference>
<dbReference type="GO" id="GO:0009927">
    <property type="term" value="F:histidine phosphotransfer kinase activity"/>
    <property type="evidence" value="ECO:0007669"/>
    <property type="project" value="TreeGrafter"/>
</dbReference>
<evidence type="ECO:0000256" key="4">
    <source>
        <dbReference type="ARBA" id="ARBA00022679"/>
    </source>
</evidence>
<dbReference type="InterPro" id="IPR003018">
    <property type="entry name" value="GAF"/>
</dbReference>
<dbReference type="SMART" id="SM00448">
    <property type="entry name" value="REC"/>
    <property type="match status" value="1"/>
</dbReference>
<dbReference type="SMART" id="SM00091">
    <property type="entry name" value="PAS"/>
    <property type="match status" value="4"/>
</dbReference>
<evidence type="ECO:0000256" key="2">
    <source>
        <dbReference type="ARBA" id="ARBA00012438"/>
    </source>
</evidence>
<dbReference type="PRINTS" id="PR00344">
    <property type="entry name" value="BCTRLSENSOR"/>
</dbReference>
<evidence type="ECO:0000313" key="12">
    <source>
        <dbReference type="EMBL" id="VTS03728.1"/>
    </source>
</evidence>
<dbReference type="Pfam" id="PF00072">
    <property type="entry name" value="Response_reg"/>
    <property type="match status" value="1"/>
</dbReference>
<feature type="domain" description="PAS" evidence="10">
    <location>
        <begin position="221"/>
        <end position="294"/>
    </location>
</feature>
<dbReference type="InterPro" id="IPR013656">
    <property type="entry name" value="PAS_4"/>
</dbReference>
<dbReference type="Pfam" id="PF08447">
    <property type="entry name" value="PAS_3"/>
    <property type="match status" value="1"/>
</dbReference>
<dbReference type="SUPFAM" id="SSF55874">
    <property type="entry name" value="ATPase domain of HSP90 chaperone/DNA topoisomerase II/histidine kinase"/>
    <property type="match status" value="1"/>
</dbReference>
<comment type="catalytic activity">
    <reaction evidence="1">
        <text>ATP + protein L-histidine = ADP + protein N-phospho-L-histidine.</text>
        <dbReference type="EC" id="2.7.13.3"/>
    </reaction>
</comment>
<accession>A0A6P2DMD6</accession>
<dbReference type="InterPro" id="IPR036890">
    <property type="entry name" value="HATPase_C_sf"/>
</dbReference>
<dbReference type="SMART" id="SM00388">
    <property type="entry name" value="HisKA"/>
    <property type="match status" value="1"/>
</dbReference>
<dbReference type="InterPro" id="IPR007891">
    <property type="entry name" value="CHASE3"/>
</dbReference>
<dbReference type="SUPFAM" id="SSF52172">
    <property type="entry name" value="CheY-like"/>
    <property type="match status" value="1"/>
</dbReference>
<evidence type="ECO:0000256" key="5">
    <source>
        <dbReference type="ARBA" id="ARBA00022777"/>
    </source>
</evidence>
<dbReference type="Pfam" id="PF05227">
    <property type="entry name" value="CHASE3"/>
    <property type="match status" value="1"/>
</dbReference>
<keyword evidence="5" id="KW-0418">Kinase</keyword>
<dbReference type="GO" id="GO:0000155">
    <property type="term" value="F:phosphorelay sensor kinase activity"/>
    <property type="evidence" value="ECO:0007669"/>
    <property type="project" value="InterPro"/>
</dbReference>
<dbReference type="PROSITE" id="PS50109">
    <property type="entry name" value="HIS_KIN"/>
    <property type="match status" value="1"/>
</dbReference>
<evidence type="ECO:0000256" key="6">
    <source>
        <dbReference type="PROSITE-ProRule" id="PRU00169"/>
    </source>
</evidence>
<protein>
    <recommendedName>
        <fullName evidence="2">histidine kinase</fullName>
        <ecNumber evidence="2">2.7.13.3</ecNumber>
    </recommendedName>
</protein>
<dbReference type="PROSITE" id="PS50110">
    <property type="entry name" value="RESPONSE_REGULATORY"/>
    <property type="match status" value="1"/>
</dbReference>
<keyword evidence="13" id="KW-1185">Reference proteome</keyword>
<dbReference type="CDD" id="cd00082">
    <property type="entry name" value="HisKA"/>
    <property type="match status" value="1"/>
</dbReference>
<dbReference type="NCBIfam" id="TIGR00229">
    <property type="entry name" value="sensory_box"/>
    <property type="match status" value="3"/>
</dbReference>
<dbReference type="Gene3D" id="2.10.70.100">
    <property type="match status" value="1"/>
</dbReference>
<organism evidence="12 13">
    <name type="scientific">Gemmata massiliana</name>
    <dbReference type="NCBI Taxonomy" id="1210884"/>
    <lineage>
        <taxon>Bacteria</taxon>
        <taxon>Pseudomonadati</taxon>
        <taxon>Planctomycetota</taxon>
        <taxon>Planctomycetia</taxon>
        <taxon>Gemmatales</taxon>
        <taxon>Gemmataceae</taxon>
        <taxon>Gemmata</taxon>
    </lineage>
</organism>
<dbReference type="GO" id="GO:0005886">
    <property type="term" value="C:plasma membrane"/>
    <property type="evidence" value="ECO:0007669"/>
    <property type="project" value="TreeGrafter"/>
</dbReference>
<feature type="domain" description="PAC" evidence="11">
    <location>
        <begin position="865"/>
        <end position="916"/>
    </location>
</feature>
<feature type="modified residue" description="4-aspartylphosphate" evidence="6">
    <location>
        <position position="1216"/>
    </location>
</feature>
<dbReference type="Pfam" id="PF01590">
    <property type="entry name" value="GAF"/>
    <property type="match status" value="1"/>
</dbReference>
<feature type="domain" description="Response regulatory" evidence="9">
    <location>
        <begin position="1167"/>
        <end position="1283"/>
    </location>
</feature>
<feature type="transmembrane region" description="Helical" evidence="7">
    <location>
        <begin position="184"/>
        <end position="204"/>
    </location>
</feature>
<dbReference type="PROSITE" id="PS50113">
    <property type="entry name" value="PAC"/>
    <property type="match status" value="4"/>
</dbReference>
<dbReference type="Pfam" id="PF08448">
    <property type="entry name" value="PAS_4"/>
    <property type="match status" value="3"/>
</dbReference>
<dbReference type="EMBL" id="LR593886">
    <property type="protein sequence ID" value="VTS03728.1"/>
    <property type="molecule type" value="Genomic_DNA"/>
</dbReference>
<evidence type="ECO:0000259" key="10">
    <source>
        <dbReference type="PROSITE" id="PS50112"/>
    </source>
</evidence>
<gene>
    <name evidence="12" type="ORF">SOIL9_70860</name>
</gene>
<dbReference type="Pfam" id="PF02518">
    <property type="entry name" value="HATPase_c"/>
    <property type="match status" value="1"/>
</dbReference>
<dbReference type="CDD" id="cd17580">
    <property type="entry name" value="REC_2_DhkD-like"/>
    <property type="match status" value="1"/>
</dbReference>
<evidence type="ECO:0000259" key="8">
    <source>
        <dbReference type="PROSITE" id="PS50109"/>
    </source>
</evidence>
<dbReference type="RefSeq" id="WP_232069943.1">
    <property type="nucleotide sequence ID" value="NZ_LR593886.1"/>
</dbReference>
<dbReference type="InterPro" id="IPR001610">
    <property type="entry name" value="PAC"/>
</dbReference>
<feature type="transmembrane region" description="Helical" evidence="7">
    <location>
        <begin position="12"/>
        <end position="29"/>
    </location>
</feature>
<dbReference type="InterPro" id="IPR036097">
    <property type="entry name" value="HisK_dim/P_sf"/>
</dbReference>
<dbReference type="CDD" id="cd16922">
    <property type="entry name" value="HATPase_EvgS-ArcB-TorS-like"/>
    <property type="match status" value="1"/>
</dbReference>
<dbReference type="KEGG" id="gms:SOIL9_70860"/>
<feature type="domain" description="PAC" evidence="11">
    <location>
        <begin position="424"/>
        <end position="476"/>
    </location>
</feature>
<dbReference type="Proteomes" id="UP000464178">
    <property type="component" value="Chromosome"/>
</dbReference>
<dbReference type="InterPro" id="IPR000014">
    <property type="entry name" value="PAS"/>
</dbReference>
<dbReference type="PANTHER" id="PTHR43047:SF72">
    <property type="entry name" value="OSMOSENSING HISTIDINE PROTEIN KINASE SLN1"/>
    <property type="match status" value="1"/>
</dbReference>
<dbReference type="InterPro" id="IPR001789">
    <property type="entry name" value="Sig_transdc_resp-reg_receiver"/>
</dbReference>
<dbReference type="FunFam" id="3.30.565.10:FF:000006">
    <property type="entry name" value="Sensor histidine kinase WalK"/>
    <property type="match status" value="1"/>
</dbReference>
<proteinExistence type="predicted"/>
<reference evidence="12 13" key="1">
    <citation type="submission" date="2019-05" db="EMBL/GenBank/DDBJ databases">
        <authorList>
            <consortium name="Science for Life Laboratories"/>
        </authorList>
    </citation>
    <scope>NUCLEOTIDE SEQUENCE [LARGE SCALE GENOMIC DNA]</scope>
    <source>
        <strain evidence="12">Soil9</strain>
    </source>
</reference>
<dbReference type="Pfam" id="PF00512">
    <property type="entry name" value="HisKA"/>
    <property type="match status" value="1"/>
</dbReference>
<dbReference type="SUPFAM" id="SSF55785">
    <property type="entry name" value="PYP-like sensor domain (PAS domain)"/>
    <property type="match status" value="4"/>
</dbReference>
<keyword evidence="4" id="KW-0808">Transferase</keyword>
<dbReference type="InterPro" id="IPR035965">
    <property type="entry name" value="PAS-like_dom_sf"/>
</dbReference>
<feature type="domain" description="PAS" evidence="10">
    <location>
        <begin position="791"/>
        <end position="835"/>
    </location>
</feature>
<dbReference type="Gene3D" id="3.30.450.20">
    <property type="entry name" value="PAS domain"/>
    <property type="match status" value="4"/>
</dbReference>
<dbReference type="SMART" id="SM00065">
    <property type="entry name" value="GAF"/>
    <property type="match status" value="1"/>
</dbReference>
<feature type="domain" description="PAC" evidence="11">
    <location>
        <begin position="299"/>
        <end position="351"/>
    </location>
</feature>
<dbReference type="Gene3D" id="1.10.287.130">
    <property type="match status" value="1"/>
</dbReference>
<keyword evidence="7" id="KW-0812">Transmembrane</keyword>
<dbReference type="CDD" id="cd19410">
    <property type="entry name" value="HK9-like_sensor"/>
    <property type="match status" value="1"/>
</dbReference>
<dbReference type="InterPro" id="IPR000700">
    <property type="entry name" value="PAS-assoc_C"/>
</dbReference>
<dbReference type="CDD" id="cd00130">
    <property type="entry name" value="PAS"/>
    <property type="match status" value="3"/>
</dbReference>
<keyword evidence="7" id="KW-0472">Membrane</keyword>
<feature type="domain" description="PAC" evidence="11">
    <location>
        <begin position="729"/>
        <end position="783"/>
    </location>
</feature>
<dbReference type="SUPFAM" id="SSF47384">
    <property type="entry name" value="Homodimeric domain of signal transducing histidine kinase"/>
    <property type="match status" value="1"/>
</dbReference>
<dbReference type="Gene3D" id="3.30.450.40">
    <property type="match status" value="1"/>
</dbReference>
<name>A0A6P2DMD6_9BACT</name>
<keyword evidence="3 6" id="KW-0597">Phosphoprotein</keyword>
<dbReference type="InterPro" id="IPR013655">
    <property type="entry name" value="PAS_fold_3"/>
</dbReference>
<dbReference type="InterPro" id="IPR003594">
    <property type="entry name" value="HATPase_dom"/>
</dbReference>
<dbReference type="Gene3D" id="3.30.565.10">
    <property type="entry name" value="Histidine kinase-like ATPase, C-terminal domain"/>
    <property type="match status" value="1"/>
</dbReference>
<dbReference type="InterPro" id="IPR029016">
    <property type="entry name" value="GAF-like_dom_sf"/>
</dbReference>
<evidence type="ECO:0000259" key="9">
    <source>
        <dbReference type="PROSITE" id="PS50110"/>
    </source>
</evidence>
<dbReference type="SMART" id="SM00387">
    <property type="entry name" value="HATPase_c"/>
    <property type="match status" value="1"/>
</dbReference>
<dbReference type="InterPro" id="IPR004358">
    <property type="entry name" value="Sig_transdc_His_kin-like_C"/>
</dbReference>
<evidence type="ECO:0000256" key="3">
    <source>
        <dbReference type="ARBA" id="ARBA00022553"/>
    </source>
</evidence>
<dbReference type="Gene3D" id="3.40.50.2300">
    <property type="match status" value="1"/>
</dbReference>
<evidence type="ECO:0000259" key="11">
    <source>
        <dbReference type="PROSITE" id="PS50113"/>
    </source>
</evidence>
<feature type="domain" description="Histidine kinase" evidence="8">
    <location>
        <begin position="927"/>
        <end position="1145"/>
    </location>
</feature>
<dbReference type="SMART" id="SM00086">
    <property type="entry name" value="PAC"/>
    <property type="match status" value="4"/>
</dbReference>
<keyword evidence="7" id="KW-1133">Transmembrane helix</keyword>
<dbReference type="EC" id="2.7.13.3" evidence="2"/>
<evidence type="ECO:0000313" key="13">
    <source>
        <dbReference type="Proteomes" id="UP000464178"/>
    </source>
</evidence>
<dbReference type="InterPro" id="IPR011006">
    <property type="entry name" value="CheY-like_superfamily"/>
</dbReference>
<evidence type="ECO:0000256" key="7">
    <source>
        <dbReference type="SAM" id="Phobius"/>
    </source>
</evidence>
<dbReference type="SUPFAM" id="SSF55781">
    <property type="entry name" value="GAF domain-like"/>
    <property type="match status" value="1"/>
</dbReference>
<dbReference type="InterPro" id="IPR005467">
    <property type="entry name" value="His_kinase_dom"/>
</dbReference>